<evidence type="ECO:0000313" key="5">
    <source>
        <dbReference type="EMBL" id="SMQ53367.1"/>
    </source>
</evidence>
<dbReference type="NCBIfam" id="TIGR00231">
    <property type="entry name" value="small_GTP"/>
    <property type="match status" value="1"/>
</dbReference>
<dbReference type="InterPro" id="IPR031167">
    <property type="entry name" value="G_OBG"/>
</dbReference>
<evidence type="ECO:0000259" key="4">
    <source>
        <dbReference type="PROSITE" id="PS51880"/>
    </source>
</evidence>
<dbReference type="InterPro" id="IPR004095">
    <property type="entry name" value="TGS"/>
</dbReference>
<sequence>MVNITEKIKEIEDEMKRTQKNKATEYHLGLLKGKLARYRAQLLEPGPGAGGPGGTGFDVQKSGDARIALVGFPSVGKSTFLSKVTKTKSEVAAYSFTTLTAIPGVLEYGGAEIQVLDLPGIIEGASEGKGRGRQVISAAKTSDMVLMVLDATKRAEQRALLEAELEAVGIRLNQAPPNIYLKPKTAGGMKITFSSPPKYLDQKMLYNILRDYKILNCEVLVRDENATVDQFIDVIMRDHRTYIKCLYVYNKIDSISLDFLNRLAREPNTVVMSCELDLGIKEVVDRCWDELHLIRIYTKRKGIDPDFSEALIVRNNSTIEDVCDQIHRTIKDSFKYALVWGASARHVPQRVGLSHVVADEDVVSIVGTKSACDGEAKEAFADPLDAGTQCCAESRLSTRRVAKSSKVELPPP</sequence>
<keyword evidence="1" id="KW-0547">Nucleotide-binding</keyword>
<protein>
    <recommendedName>
        <fullName evidence="7">OBG-type G domain-containing protein</fullName>
    </recommendedName>
</protein>
<proteinExistence type="predicted"/>
<dbReference type="PROSITE" id="PS51880">
    <property type="entry name" value="TGS"/>
    <property type="match status" value="1"/>
</dbReference>
<feature type="domain" description="TGS" evidence="4">
    <location>
        <begin position="292"/>
        <end position="367"/>
    </location>
</feature>
<evidence type="ECO:0008006" key="7">
    <source>
        <dbReference type="Google" id="ProtNLM"/>
    </source>
</evidence>
<dbReference type="GO" id="GO:1903833">
    <property type="term" value="P:positive regulation of cellular response to amino acid starvation"/>
    <property type="evidence" value="ECO:0007669"/>
    <property type="project" value="UniProtKB-ARBA"/>
</dbReference>
<dbReference type="InterPro" id="IPR006073">
    <property type="entry name" value="GTP-bd"/>
</dbReference>
<dbReference type="InterPro" id="IPR012675">
    <property type="entry name" value="Beta-grasp_dom_sf"/>
</dbReference>
<dbReference type="AlphaFoldDB" id="A0A1X7S2D6"/>
<dbReference type="PROSITE" id="PS00905">
    <property type="entry name" value="GTP1_OBG"/>
    <property type="match status" value="1"/>
</dbReference>
<evidence type="ECO:0000256" key="1">
    <source>
        <dbReference type="ARBA" id="ARBA00022741"/>
    </source>
</evidence>
<dbReference type="Pfam" id="PF16897">
    <property type="entry name" value="MMR_HSR1_Xtn"/>
    <property type="match status" value="1"/>
</dbReference>
<keyword evidence="6" id="KW-1185">Reference proteome</keyword>
<evidence type="ECO:0000256" key="2">
    <source>
        <dbReference type="ARBA" id="ARBA00023134"/>
    </source>
</evidence>
<dbReference type="PROSITE" id="PS51710">
    <property type="entry name" value="G_OBG"/>
    <property type="match status" value="1"/>
</dbReference>
<dbReference type="Gene3D" id="3.10.20.30">
    <property type="match status" value="1"/>
</dbReference>
<dbReference type="STRING" id="1276538.A0A1X7S2D6"/>
<dbReference type="Pfam" id="PF01926">
    <property type="entry name" value="MMR_HSR1"/>
    <property type="match status" value="1"/>
</dbReference>
<dbReference type="Pfam" id="PF02824">
    <property type="entry name" value="TGS"/>
    <property type="match status" value="1"/>
</dbReference>
<dbReference type="PRINTS" id="PR00326">
    <property type="entry name" value="GTP1OBG"/>
</dbReference>
<name>A0A1X7S2D6_ZYMT9</name>
<dbReference type="SUPFAM" id="SSF52540">
    <property type="entry name" value="P-loop containing nucleoside triphosphate hydrolases"/>
    <property type="match status" value="1"/>
</dbReference>
<dbReference type="GO" id="GO:0005525">
    <property type="term" value="F:GTP binding"/>
    <property type="evidence" value="ECO:0007669"/>
    <property type="project" value="UniProtKB-KW"/>
</dbReference>
<dbReference type="GO" id="GO:0003924">
    <property type="term" value="F:GTPase activity"/>
    <property type="evidence" value="ECO:0007669"/>
    <property type="project" value="InterPro"/>
</dbReference>
<dbReference type="CDD" id="cd01896">
    <property type="entry name" value="DRG"/>
    <property type="match status" value="1"/>
</dbReference>
<dbReference type="InterPro" id="IPR045001">
    <property type="entry name" value="DRG"/>
</dbReference>
<dbReference type="InterPro" id="IPR005225">
    <property type="entry name" value="Small_GTP-bd"/>
</dbReference>
<dbReference type="FunFam" id="3.40.50.300:FF:000740">
    <property type="entry name" value="Putative GTP-binding protein 1"/>
    <property type="match status" value="1"/>
</dbReference>
<dbReference type="FunFam" id="3.10.20.30:FF:000003">
    <property type="entry name" value="Developmentally-regulated GTP-binding protein 1"/>
    <property type="match status" value="1"/>
</dbReference>
<evidence type="ECO:0000259" key="3">
    <source>
        <dbReference type="PROSITE" id="PS51710"/>
    </source>
</evidence>
<dbReference type="InterPro" id="IPR027417">
    <property type="entry name" value="P-loop_NTPase"/>
</dbReference>
<feature type="domain" description="OBG-type G" evidence="3">
    <location>
        <begin position="65"/>
        <end position="292"/>
    </location>
</feature>
<accession>A0A1X7S2D6</accession>
<dbReference type="InterPro" id="IPR031662">
    <property type="entry name" value="GTP-binding_2"/>
</dbReference>
<reference evidence="5 6" key="1">
    <citation type="submission" date="2016-06" db="EMBL/GenBank/DDBJ databases">
        <authorList>
            <person name="Kjaerup R.B."/>
            <person name="Dalgaard T.S."/>
            <person name="Juul-Madsen H.R."/>
        </authorList>
    </citation>
    <scope>NUCLEOTIDE SEQUENCE [LARGE SCALE GENOMIC DNA]</scope>
</reference>
<dbReference type="Gene3D" id="6.10.140.1070">
    <property type="match status" value="2"/>
</dbReference>
<keyword evidence="2" id="KW-0342">GTP-binding</keyword>
<dbReference type="Proteomes" id="UP000215127">
    <property type="component" value="Chromosome 8"/>
</dbReference>
<gene>
    <name evidence="5" type="ORF">ZT3D7_G8520</name>
</gene>
<dbReference type="InterPro" id="IPR012676">
    <property type="entry name" value="TGS-like"/>
</dbReference>
<evidence type="ECO:0000313" key="6">
    <source>
        <dbReference type="Proteomes" id="UP000215127"/>
    </source>
</evidence>
<dbReference type="EMBL" id="LT853699">
    <property type="protein sequence ID" value="SMQ53367.1"/>
    <property type="molecule type" value="Genomic_DNA"/>
</dbReference>
<dbReference type="SUPFAM" id="SSF81271">
    <property type="entry name" value="TGS-like"/>
    <property type="match status" value="1"/>
</dbReference>
<dbReference type="InterPro" id="IPR006074">
    <property type="entry name" value="GTP1-OBG_CS"/>
</dbReference>
<organism evidence="5 6">
    <name type="scientific">Zymoseptoria tritici (strain ST99CH_3D7)</name>
    <dbReference type="NCBI Taxonomy" id="1276538"/>
    <lineage>
        <taxon>Eukaryota</taxon>
        <taxon>Fungi</taxon>
        <taxon>Dikarya</taxon>
        <taxon>Ascomycota</taxon>
        <taxon>Pezizomycotina</taxon>
        <taxon>Dothideomycetes</taxon>
        <taxon>Dothideomycetidae</taxon>
        <taxon>Mycosphaerellales</taxon>
        <taxon>Mycosphaerellaceae</taxon>
        <taxon>Zymoseptoria</taxon>
    </lineage>
</organism>
<dbReference type="PANTHER" id="PTHR43127">
    <property type="entry name" value="DEVELOPMENTALLY-REGULATED GTP-BINDING PROTEIN 2"/>
    <property type="match status" value="1"/>
</dbReference>